<dbReference type="KEGG" id="xdo:XDD1_2580"/>
<dbReference type="AlphaFoldDB" id="A0A068QU54"/>
<sequence length="60" mass="7291">MNMVSRKYHIEQYVIFNFLWNFYKLARRYGVPYSEPTTIAEVLKWTERKILGGVFCQIQI</sequence>
<organism evidence="1 2">
    <name type="scientific">Xenorhabdus doucetiae</name>
    <dbReference type="NCBI Taxonomy" id="351671"/>
    <lineage>
        <taxon>Bacteria</taxon>
        <taxon>Pseudomonadati</taxon>
        <taxon>Pseudomonadota</taxon>
        <taxon>Gammaproteobacteria</taxon>
        <taxon>Enterobacterales</taxon>
        <taxon>Morganellaceae</taxon>
        <taxon>Xenorhabdus</taxon>
    </lineage>
</organism>
<name>A0A068QU54_9GAMM</name>
<dbReference type="STRING" id="351671.XDD1_2580"/>
<gene>
    <name evidence="1" type="ORF">XDD1_2580</name>
</gene>
<dbReference type="HOGENOM" id="CLU_2940867_0_0_6"/>
<dbReference type="EMBL" id="FO704550">
    <property type="protein sequence ID" value="CDG18279.1"/>
    <property type="molecule type" value="Genomic_DNA"/>
</dbReference>
<reference evidence="1 2" key="1">
    <citation type="submission" date="2013-07" db="EMBL/GenBank/DDBJ databases">
        <authorList>
            <person name="Genoscope - CEA"/>
        </authorList>
    </citation>
    <scope>NUCLEOTIDE SEQUENCE [LARGE SCALE GENOMIC DNA]</scope>
    <source>
        <strain evidence="2">FRM16 / DSM 17909</strain>
    </source>
</reference>
<evidence type="ECO:0000313" key="1">
    <source>
        <dbReference type="EMBL" id="CDG18279.1"/>
    </source>
</evidence>
<proteinExistence type="predicted"/>
<accession>A0A068QU54</accession>
<dbReference type="Proteomes" id="UP000032721">
    <property type="component" value="Chromosome"/>
</dbReference>
<evidence type="ECO:0000313" key="2">
    <source>
        <dbReference type="Proteomes" id="UP000032721"/>
    </source>
</evidence>
<protein>
    <submittedName>
        <fullName evidence="1">Uncharacterized protein</fullName>
    </submittedName>
</protein>